<dbReference type="Proteomes" id="UP000503339">
    <property type="component" value="Chromosome"/>
</dbReference>
<evidence type="ECO:0000313" key="1">
    <source>
        <dbReference type="EMBL" id="QKC79270.1"/>
    </source>
</evidence>
<gene>
    <name evidence="1" type="ORF">EB233_30605</name>
</gene>
<accession>A0A6M7UTK3</accession>
<keyword evidence="2" id="KW-1185">Reference proteome</keyword>
<dbReference type="AlphaFoldDB" id="A0A6M7UTK3"/>
<dbReference type="KEGG" id="merd:EB233_30605"/>
<reference evidence="1 2" key="1">
    <citation type="submission" date="2018-10" db="EMBL/GenBank/DDBJ databases">
        <authorList>
            <person name="Perry B.J."/>
            <person name="Sullivan J.T."/>
            <person name="Murphy R.J.T."/>
            <person name="Ramsay J.P."/>
            <person name="Ronson C.W."/>
        </authorList>
    </citation>
    <scope>NUCLEOTIDE SEQUENCE [LARGE SCALE GENOMIC DNA]</scope>
    <source>
        <strain evidence="1 2">NZP2014</strain>
    </source>
</reference>
<protein>
    <submittedName>
        <fullName evidence="1">Uncharacterized protein</fullName>
    </submittedName>
</protein>
<evidence type="ECO:0000313" key="2">
    <source>
        <dbReference type="Proteomes" id="UP000503339"/>
    </source>
</evidence>
<sequence length="100" mass="10658">MVFATHELTQTARLREGAIEAVSTPVFATAPVVTTARLLERSKTKSSHPVHIHMIENAGSGDDTGDVSDAAFCAQGFTLSDIRQLLDVRQGAKSANNASY</sequence>
<dbReference type="EMBL" id="CP033361">
    <property type="protein sequence ID" value="QKC79270.1"/>
    <property type="molecule type" value="Genomic_DNA"/>
</dbReference>
<organism evidence="1 2">
    <name type="scientific">Mesorhizobium erdmanii</name>
    <dbReference type="NCBI Taxonomy" id="1777866"/>
    <lineage>
        <taxon>Bacteria</taxon>
        <taxon>Pseudomonadati</taxon>
        <taxon>Pseudomonadota</taxon>
        <taxon>Alphaproteobacteria</taxon>
        <taxon>Hyphomicrobiales</taxon>
        <taxon>Phyllobacteriaceae</taxon>
        <taxon>Mesorhizobium</taxon>
    </lineage>
</organism>
<dbReference type="RefSeq" id="WP_064990666.1">
    <property type="nucleotide sequence ID" value="NZ_CP033361.1"/>
</dbReference>
<proteinExistence type="predicted"/>
<name>A0A6M7UTK3_9HYPH</name>